<evidence type="ECO:0000313" key="2">
    <source>
        <dbReference type="EMBL" id="KAK7395334.1"/>
    </source>
</evidence>
<protein>
    <recommendedName>
        <fullName evidence="4">LCR</fullName>
    </recommendedName>
</protein>
<feature type="signal peptide" evidence="1">
    <location>
        <begin position="1"/>
        <end position="27"/>
    </location>
</feature>
<feature type="chain" id="PRO_5042915693" description="LCR" evidence="1">
    <location>
        <begin position="28"/>
        <end position="77"/>
    </location>
</feature>
<reference evidence="2 3" key="1">
    <citation type="submission" date="2024-01" db="EMBL/GenBank/DDBJ databases">
        <title>The genomes of 5 underutilized Papilionoideae crops provide insights into root nodulation and disease resistanc.</title>
        <authorList>
            <person name="Jiang F."/>
        </authorList>
    </citation>
    <scope>NUCLEOTIDE SEQUENCE [LARGE SCALE GENOMIC DNA]</scope>
    <source>
        <strain evidence="2">DUOXIRENSHENG_FW03</strain>
        <tissue evidence="2">Leaves</tissue>
    </source>
</reference>
<evidence type="ECO:0000313" key="3">
    <source>
        <dbReference type="Proteomes" id="UP001386955"/>
    </source>
</evidence>
<comment type="caution">
    <text evidence="2">The sequence shown here is derived from an EMBL/GenBank/DDBJ whole genome shotgun (WGS) entry which is preliminary data.</text>
</comment>
<evidence type="ECO:0000256" key="1">
    <source>
        <dbReference type="SAM" id="SignalP"/>
    </source>
</evidence>
<sequence>MAFRISHLFLFGILLVSLVLIAEPAAGFSDPGIKCIGTCSFPCDKKCTQDCNSRCVAKGFKSGYCLTQGSVSNCCCS</sequence>
<keyword evidence="3" id="KW-1185">Reference proteome</keyword>
<proteinExistence type="predicted"/>
<dbReference type="EMBL" id="JAYMYS010000004">
    <property type="protein sequence ID" value="KAK7395334.1"/>
    <property type="molecule type" value="Genomic_DNA"/>
</dbReference>
<dbReference type="AlphaFoldDB" id="A0AAN9SEV4"/>
<name>A0AAN9SEV4_PSOTE</name>
<keyword evidence="1" id="KW-0732">Signal</keyword>
<gene>
    <name evidence="2" type="ORF">VNO78_15885</name>
</gene>
<dbReference type="Proteomes" id="UP001386955">
    <property type="component" value="Unassembled WGS sequence"/>
</dbReference>
<accession>A0AAN9SEV4</accession>
<evidence type="ECO:0008006" key="4">
    <source>
        <dbReference type="Google" id="ProtNLM"/>
    </source>
</evidence>
<organism evidence="2 3">
    <name type="scientific">Psophocarpus tetragonolobus</name>
    <name type="common">Winged bean</name>
    <name type="synonym">Dolichos tetragonolobus</name>
    <dbReference type="NCBI Taxonomy" id="3891"/>
    <lineage>
        <taxon>Eukaryota</taxon>
        <taxon>Viridiplantae</taxon>
        <taxon>Streptophyta</taxon>
        <taxon>Embryophyta</taxon>
        <taxon>Tracheophyta</taxon>
        <taxon>Spermatophyta</taxon>
        <taxon>Magnoliopsida</taxon>
        <taxon>eudicotyledons</taxon>
        <taxon>Gunneridae</taxon>
        <taxon>Pentapetalae</taxon>
        <taxon>rosids</taxon>
        <taxon>fabids</taxon>
        <taxon>Fabales</taxon>
        <taxon>Fabaceae</taxon>
        <taxon>Papilionoideae</taxon>
        <taxon>50 kb inversion clade</taxon>
        <taxon>NPAAA clade</taxon>
        <taxon>indigoferoid/millettioid clade</taxon>
        <taxon>Phaseoleae</taxon>
        <taxon>Psophocarpus</taxon>
    </lineage>
</organism>